<sequence length="159" mass="17358">MMMETRQKDLEKEKDLAPGERTPKGGKSKFKSRKGKEAVGVSRHVGADGVDPTALWPTTVVTANNETGLPADQFVPDEVCVDRAGRQLEQELELADRAGRRQQREQEDEGESSHARRQDGCEGAAVNEIAGLGNPATEPSMRDVLEAMKASSDRGKTRK</sequence>
<feature type="compositionally biased region" description="Basic residues" evidence="1">
    <location>
        <begin position="24"/>
        <end position="34"/>
    </location>
</feature>
<organism evidence="2 3">
    <name type="scientific">Brassica carinata</name>
    <name type="common">Ethiopian mustard</name>
    <name type="synonym">Abyssinian cabbage</name>
    <dbReference type="NCBI Taxonomy" id="52824"/>
    <lineage>
        <taxon>Eukaryota</taxon>
        <taxon>Viridiplantae</taxon>
        <taxon>Streptophyta</taxon>
        <taxon>Embryophyta</taxon>
        <taxon>Tracheophyta</taxon>
        <taxon>Spermatophyta</taxon>
        <taxon>Magnoliopsida</taxon>
        <taxon>eudicotyledons</taxon>
        <taxon>Gunneridae</taxon>
        <taxon>Pentapetalae</taxon>
        <taxon>rosids</taxon>
        <taxon>malvids</taxon>
        <taxon>Brassicales</taxon>
        <taxon>Brassicaceae</taxon>
        <taxon>Brassiceae</taxon>
        <taxon>Brassica</taxon>
    </lineage>
</organism>
<proteinExistence type="predicted"/>
<protein>
    <submittedName>
        <fullName evidence="2">Uncharacterized protein</fullName>
    </submittedName>
</protein>
<name>A0A8X8AXQ6_BRACI</name>
<feature type="compositionally biased region" description="Basic and acidic residues" evidence="1">
    <location>
        <begin position="140"/>
        <end position="159"/>
    </location>
</feature>
<accession>A0A8X8AXQ6</accession>
<dbReference type="Proteomes" id="UP000886595">
    <property type="component" value="Unassembled WGS sequence"/>
</dbReference>
<feature type="region of interest" description="Disordered" evidence="1">
    <location>
        <begin position="1"/>
        <end position="53"/>
    </location>
</feature>
<feature type="compositionally biased region" description="Basic and acidic residues" evidence="1">
    <location>
        <begin position="1"/>
        <end position="23"/>
    </location>
</feature>
<comment type="caution">
    <text evidence="2">The sequence shown here is derived from an EMBL/GenBank/DDBJ whole genome shotgun (WGS) entry which is preliminary data.</text>
</comment>
<evidence type="ECO:0000313" key="3">
    <source>
        <dbReference type="Proteomes" id="UP000886595"/>
    </source>
</evidence>
<feature type="compositionally biased region" description="Basic and acidic residues" evidence="1">
    <location>
        <begin position="94"/>
        <end position="120"/>
    </location>
</feature>
<dbReference type="EMBL" id="JAAMPC010000004">
    <property type="protein sequence ID" value="KAG2314573.1"/>
    <property type="molecule type" value="Genomic_DNA"/>
</dbReference>
<dbReference type="AlphaFoldDB" id="A0A8X8AXQ6"/>
<feature type="region of interest" description="Disordered" evidence="1">
    <location>
        <begin position="94"/>
        <end position="159"/>
    </location>
</feature>
<reference evidence="2 3" key="1">
    <citation type="submission" date="2020-02" db="EMBL/GenBank/DDBJ databases">
        <authorList>
            <person name="Ma Q."/>
            <person name="Huang Y."/>
            <person name="Song X."/>
            <person name="Pei D."/>
        </authorList>
    </citation>
    <scope>NUCLEOTIDE SEQUENCE [LARGE SCALE GENOMIC DNA]</scope>
    <source>
        <strain evidence="2">Sxm20200214</strain>
        <tissue evidence="2">Leaf</tissue>
    </source>
</reference>
<evidence type="ECO:0000313" key="2">
    <source>
        <dbReference type="EMBL" id="KAG2314573.1"/>
    </source>
</evidence>
<gene>
    <name evidence="2" type="ORF">Bca52824_017695</name>
</gene>
<evidence type="ECO:0000256" key="1">
    <source>
        <dbReference type="SAM" id="MobiDB-lite"/>
    </source>
</evidence>
<keyword evidence="3" id="KW-1185">Reference proteome</keyword>